<dbReference type="AlphaFoldDB" id="A0A926D3G9"/>
<dbReference type="NCBIfam" id="TIGR00007">
    <property type="entry name" value="1-(5-phosphoribosyl)-5-[(5-phosphoribosylamino)methylideneamino]imidazole-4-carboxamide isomerase"/>
    <property type="match status" value="1"/>
</dbReference>
<evidence type="ECO:0000256" key="14">
    <source>
        <dbReference type="RuleBase" id="RU003658"/>
    </source>
</evidence>
<evidence type="ECO:0000256" key="3">
    <source>
        <dbReference type="ARBA" id="ARBA00005133"/>
    </source>
</evidence>
<evidence type="ECO:0000256" key="1">
    <source>
        <dbReference type="ARBA" id="ARBA00000901"/>
    </source>
</evidence>
<comment type="pathway">
    <text evidence="3 12 14">Amino-acid biosynthesis; L-histidine biosynthesis; L-histidine from 5-phospho-alpha-D-ribose 1-diphosphate: step 4/9.</text>
</comment>
<sequence length="235" mass="24748">MRVYPAIDLKGGKCVRLVQGRMERSTVYGDPVEMALKWKKAGAGFLHMVDLDGAFDGAGRNREAVAKAVRETGLPVQLGGGIRTLEDIRECLALGVTRVILGTVLVENPELAKEAAGLYPGRIAAGIDAKAGKVATRGWATDTDLTAVDLALQMKAAGIGTVIYTDIARDGMLGGPNIPETKRLKEKTGLEIIASGGVSRLSDLTKIRTAGIDGVIVGKALYSGAFTLEDALKEE</sequence>
<dbReference type="EMBL" id="JACRSR010000001">
    <property type="protein sequence ID" value="MBC8530784.1"/>
    <property type="molecule type" value="Genomic_DNA"/>
</dbReference>
<comment type="similarity">
    <text evidence="4 12 13">Belongs to the HisA/HisF family.</text>
</comment>
<dbReference type="InterPro" id="IPR013785">
    <property type="entry name" value="Aldolase_TIM"/>
</dbReference>
<evidence type="ECO:0000256" key="5">
    <source>
        <dbReference type="ARBA" id="ARBA00012550"/>
    </source>
</evidence>
<evidence type="ECO:0000256" key="7">
    <source>
        <dbReference type="ARBA" id="ARBA00022490"/>
    </source>
</evidence>
<evidence type="ECO:0000256" key="13">
    <source>
        <dbReference type="RuleBase" id="RU003657"/>
    </source>
</evidence>
<dbReference type="InterPro" id="IPR011060">
    <property type="entry name" value="RibuloseP-bd_barrel"/>
</dbReference>
<dbReference type="CDD" id="cd04732">
    <property type="entry name" value="HisA"/>
    <property type="match status" value="1"/>
</dbReference>
<organism evidence="15 16">
    <name type="scientific">Gehongia tenuis</name>
    <dbReference type="NCBI Taxonomy" id="2763655"/>
    <lineage>
        <taxon>Bacteria</taxon>
        <taxon>Bacillati</taxon>
        <taxon>Bacillota</taxon>
        <taxon>Clostridia</taxon>
        <taxon>Christensenellales</taxon>
        <taxon>Christensenellaceae</taxon>
        <taxon>Gehongia</taxon>
    </lineage>
</organism>
<dbReference type="Proteomes" id="UP000623172">
    <property type="component" value="Unassembled WGS sequence"/>
</dbReference>
<dbReference type="InterPro" id="IPR044524">
    <property type="entry name" value="Isoase_HisA-like"/>
</dbReference>
<keyword evidence="9 12" id="KW-0368">Histidine biosynthesis</keyword>
<evidence type="ECO:0000256" key="9">
    <source>
        <dbReference type="ARBA" id="ARBA00023102"/>
    </source>
</evidence>
<dbReference type="NCBIfam" id="NF010112">
    <property type="entry name" value="PRK13585.1"/>
    <property type="match status" value="1"/>
</dbReference>
<proteinExistence type="inferred from homology"/>
<comment type="subcellular location">
    <subcellularLocation>
        <location evidence="2 12 14">Cytoplasm</location>
    </subcellularLocation>
</comment>
<dbReference type="GO" id="GO:0000105">
    <property type="term" value="P:L-histidine biosynthetic process"/>
    <property type="evidence" value="ECO:0007669"/>
    <property type="project" value="UniProtKB-UniRule"/>
</dbReference>
<dbReference type="InterPro" id="IPR006063">
    <property type="entry name" value="HisA_bact_arch"/>
</dbReference>
<comment type="caution">
    <text evidence="15">The sequence shown here is derived from an EMBL/GenBank/DDBJ whole genome shotgun (WGS) entry which is preliminary data.</text>
</comment>
<keyword evidence="7 12" id="KW-0963">Cytoplasm</keyword>
<dbReference type="Gene3D" id="3.20.20.70">
    <property type="entry name" value="Aldolase class I"/>
    <property type="match status" value="1"/>
</dbReference>
<evidence type="ECO:0000256" key="8">
    <source>
        <dbReference type="ARBA" id="ARBA00022605"/>
    </source>
</evidence>
<comment type="catalytic activity">
    <reaction evidence="1 12 14">
        <text>1-(5-phospho-beta-D-ribosyl)-5-[(5-phospho-beta-D-ribosylamino)methylideneamino]imidazole-4-carboxamide = 5-[(5-phospho-1-deoxy-D-ribulos-1-ylimino)methylamino]-1-(5-phospho-beta-D-ribosyl)imidazole-4-carboxamide</text>
        <dbReference type="Rhea" id="RHEA:15469"/>
        <dbReference type="ChEBI" id="CHEBI:58435"/>
        <dbReference type="ChEBI" id="CHEBI:58525"/>
        <dbReference type="EC" id="5.3.1.16"/>
    </reaction>
</comment>
<reference evidence="15" key="1">
    <citation type="submission" date="2020-08" db="EMBL/GenBank/DDBJ databases">
        <title>Genome public.</title>
        <authorList>
            <person name="Liu C."/>
            <person name="Sun Q."/>
        </authorList>
    </citation>
    <scope>NUCLEOTIDE SEQUENCE</scope>
    <source>
        <strain evidence="15">NSJ-53</strain>
    </source>
</reference>
<keyword evidence="8 12" id="KW-0028">Amino-acid biosynthesis</keyword>
<evidence type="ECO:0000256" key="10">
    <source>
        <dbReference type="ARBA" id="ARBA00023235"/>
    </source>
</evidence>
<evidence type="ECO:0000256" key="11">
    <source>
        <dbReference type="ARBA" id="ARBA00030547"/>
    </source>
</evidence>
<dbReference type="RefSeq" id="WP_249314768.1">
    <property type="nucleotide sequence ID" value="NZ_JACRSR010000001.1"/>
</dbReference>
<accession>A0A926D3G9</accession>
<evidence type="ECO:0000313" key="15">
    <source>
        <dbReference type="EMBL" id="MBC8530784.1"/>
    </source>
</evidence>
<dbReference type="PANTHER" id="PTHR43090:SF2">
    <property type="entry name" value="1-(5-PHOSPHORIBOSYL)-5-[(5-PHOSPHORIBOSYLAMINO)METHYLIDENEAMINO] IMIDAZOLE-4-CARBOXAMIDE ISOMERASE"/>
    <property type="match status" value="1"/>
</dbReference>
<evidence type="ECO:0000313" key="16">
    <source>
        <dbReference type="Proteomes" id="UP000623172"/>
    </source>
</evidence>
<name>A0A926D3G9_9FIRM</name>
<dbReference type="GO" id="GO:0000162">
    <property type="term" value="P:L-tryptophan biosynthetic process"/>
    <property type="evidence" value="ECO:0007669"/>
    <property type="project" value="TreeGrafter"/>
</dbReference>
<dbReference type="GO" id="GO:0005737">
    <property type="term" value="C:cytoplasm"/>
    <property type="evidence" value="ECO:0007669"/>
    <property type="project" value="UniProtKB-SubCell"/>
</dbReference>
<protein>
    <recommendedName>
        <fullName evidence="6 12">1-(5-phosphoribosyl)-5-[(5-phosphoribosylamino)methylideneamino] imidazole-4-carboxamide isomerase</fullName>
        <ecNumber evidence="5 12">5.3.1.16</ecNumber>
    </recommendedName>
    <alternativeName>
        <fullName evidence="11 12">Phosphoribosylformimino-5-aminoimidazole carboxamide ribotide isomerase</fullName>
    </alternativeName>
</protein>
<evidence type="ECO:0000256" key="12">
    <source>
        <dbReference type="HAMAP-Rule" id="MF_01014"/>
    </source>
</evidence>
<gene>
    <name evidence="12 15" type="primary">hisA</name>
    <name evidence="15" type="ORF">H8696_02860</name>
</gene>
<feature type="active site" description="Proton acceptor" evidence="12">
    <location>
        <position position="8"/>
    </location>
</feature>
<dbReference type="Pfam" id="PF00977">
    <property type="entry name" value="His_biosynth"/>
    <property type="match status" value="1"/>
</dbReference>
<dbReference type="InterPro" id="IPR006062">
    <property type="entry name" value="His_biosynth"/>
</dbReference>
<keyword evidence="16" id="KW-1185">Reference proteome</keyword>
<evidence type="ECO:0000256" key="4">
    <source>
        <dbReference type="ARBA" id="ARBA00009667"/>
    </source>
</evidence>
<dbReference type="SUPFAM" id="SSF51366">
    <property type="entry name" value="Ribulose-phoshate binding barrel"/>
    <property type="match status" value="1"/>
</dbReference>
<dbReference type="FunFam" id="3.20.20.70:FF:000009">
    <property type="entry name" value="1-(5-phosphoribosyl)-5-[(5-phosphoribosylamino)methylideneamino] imidazole-4-carboxamide isomerase"/>
    <property type="match status" value="1"/>
</dbReference>
<keyword evidence="10 12" id="KW-0413">Isomerase</keyword>
<dbReference type="PANTHER" id="PTHR43090">
    <property type="entry name" value="1-(5-PHOSPHORIBOSYL)-5-[(5-PHOSPHORIBOSYLAMINO)METHYLIDENEAMINO] IMIDAZOLE-4-CARBOXAMIDE ISOMERASE"/>
    <property type="match status" value="1"/>
</dbReference>
<feature type="active site" description="Proton donor" evidence="12">
    <location>
        <position position="128"/>
    </location>
</feature>
<evidence type="ECO:0000256" key="2">
    <source>
        <dbReference type="ARBA" id="ARBA00004496"/>
    </source>
</evidence>
<dbReference type="InterPro" id="IPR023016">
    <property type="entry name" value="HisA/PriA"/>
</dbReference>
<dbReference type="HAMAP" id="MF_01014">
    <property type="entry name" value="HisA"/>
    <property type="match status" value="1"/>
</dbReference>
<dbReference type="GO" id="GO:0003949">
    <property type="term" value="F:1-(5-phosphoribosyl)-5-[(5-phosphoribosylamino)methylideneamino]imidazole-4-carboxamide isomerase activity"/>
    <property type="evidence" value="ECO:0007669"/>
    <property type="project" value="UniProtKB-UniRule"/>
</dbReference>
<evidence type="ECO:0000256" key="6">
    <source>
        <dbReference type="ARBA" id="ARBA00018464"/>
    </source>
</evidence>
<dbReference type="EC" id="5.3.1.16" evidence="5 12"/>